<protein>
    <submittedName>
        <fullName evidence="1">Uncharacterized protein</fullName>
    </submittedName>
</protein>
<proteinExistence type="predicted"/>
<gene>
    <name evidence="1" type="ORF">P691DRAFT_681523</name>
</gene>
<keyword evidence="2" id="KW-1185">Reference proteome</keyword>
<comment type="caution">
    <text evidence="1">The sequence shown here is derived from an EMBL/GenBank/DDBJ whole genome shotgun (WGS) entry which is preliminary data.</text>
</comment>
<dbReference type="Proteomes" id="UP000807342">
    <property type="component" value="Unassembled WGS sequence"/>
</dbReference>
<reference evidence="1" key="1">
    <citation type="submission" date="2020-11" db="EMBL/GenBank/DDBJ databases">
        <authorList>
            <consortium name="DOE Joint Genome Institute"/>
            <person name="Ahrendt S."/>
            <person name="Riley R."/>
            <person name="Andreopoulos W."/>
            <person name="Labutti K."/>
            <person name="Pangilinan J."/>
            <person name="Ruiz-Duenas F.J."/>
            <person name="Barrasa J.M."/>
            <person name="Sanchez-Garcia M."/>
            <person name="Camarero S."/>
            <person name="Miyauchi S."/>
            <person name="Serrano A."/>
            <person name="Linde D."/>
            <person name="Babiker R."/>
            <person name="Drula E."/>
            <person name="Ayuso-Fernandez I."/>
            <person name="Pacheco R."/>
            <person name="Padilla G."/>
            <person name="Ferreira P."/>
            <person name="Barriuso J."/>
            <person name="Kellner H."/>
            <person name="Castanera R."/>
            <person name="Alfaro M."/>
            <person name="Ramirez L."/>
            <person name="Pisabarro A.G."/>
            <person name="Kuo A."/>
            <person name="Tritt A."/>
            <person name="Lipzen A."/>
            <person name="He G."/>
            <person name="Yan M."/>
            <person name="Ng V."/>
            <person name="Cullen D."/>
            <person name="Martin F."/>
            <person name="Rosso M.-N."/>
            <person name="Henrissat B."/>
            <person name="Hibbett D."/>
            <person name="Martinez A.T."/>
            <person name="Grigoriev I.V."/>
        </authorList>
    </citation>
    <scope>NUCLEOTIDE SEQUENCE</scope>
    <source>
        <strain evidence="1">MF-IS2</strain>
    </source>
</reference>
<sequence>KLAYTIKILPTIILPKWNSILKELATNTPSKKKLAIHIMPQGVSTCWNSTYNMLKFAFAYCEAIDKIIDQHQLHL</sequence>
<organism evidence="1 2">
    <name type="scientific">Macrolepiota fuliginosa MF-IS2</name>
    <dbReference type="NCBI Taxonomy" id="1400762"/>
    <lineage>
        <taxon>Eukaryota</taxon>
        <taxon>Fungi</taxon>
        <taxon>Dikarya</taxon>
        <taxon>Basidiomycota</taxon>
        <taxon>Agaricomycotina</taxon>
        <taxon>Agaricomycetes</taxon>
        <taxon>Agaricomycetidae</taxon>
        <taxon>Agaricales</taxon>
        <taxon>Agaricineae</taxon>
        <taxon>Agaricaceae</taxon>
        <taxon>Macrolepiota</taxon>
    </lineage>
</organism>
<accession>A0A9P5X1T0</accession>
<feature type="non-terminal residue" evidence="1">
    <location>
        <position position="1"/>
    </location>
</feature>
<dbReference type="EMBL" id="MU151634">
    <property type="protein sequence ID" value="KAF9442425.1"/>
    <property type="molecule type" value="Genomic_DNA"/>
</dbReference>
<evidence type="ECO:0000313" key="2">
    <source>
        <dbReference type="Proteomes" id="UP000807342"/>
    </source>
</evidence>
<name>A0A9P5X1T0_9AGAR</name>
<evidence type="ECO:0000313" key="1">
    <source>
        <dbReference type="EMBL" id="KAF9442425.1"/>
    </source>
</evidence>
<dbReference type="OrthoDB" id="3252425at2759"/>
<dbReference type="AlphaFoldDB" id="A0A9P5X1T0"/>